<protein>
    <recommendedName>
        <fullName evidence="3">BACK domain-containing protein</fullName>
    </recommendedName>
</protein>
<accession>A0A397W6P8</accession>
<gene>
    <name evidence="1" type="ORF">C2G38_2154585</name>
</gene>
<dbReference type="OrthoDB" id="25620at2759"/>
<dbReference type="EMBL" id="QKWP01000030">
    <property type="protein sequence ID" value="RIB29761.1"/>
    <property type="molecule type" value="Genomic_DNA"/>
</dbReference>
<evidence type="ECO:0000313" key="1">
    <source>
        <dbReference type="EMBL" id="RIB29761.1"/>
    </source>
</evidence>
<dbReference type="Proteomes" id="UP000266673">
    <property type="component" value="Unassembled WGS sequence"/>
</dbReference>
<organism evidence="1 2">
    <name type="scientific">Gigaspora rosea</name>
    <dbReference type="NCBI Taxonomy" id="44941"/>
    <lineage>
        <taxon>Eukaryota</taxon>
        <taxon>Fungi</taxon>
        <taxon>Fungi incertae sedis</taxon>
        <taxon>Mucoromycota</taxon>
        <taxon>Glomeromycotina</taxon>
        <taxon>Glomeromycetes</taxon>
        <taxon>Diversisporales</taxon>
        <taxon>Gigasporaceae</taxon>
        <taxon>Gigaspora</taxon>
    </lineage>
</organism>
<dbReference type="AlphaFoldDB" id="A0A397W6P8"/>
<keyword evidence="2" id="KW-1185">Reference proteome</keyword>
<proteinExistence type="predicted"/>
<sequence length="188" mass="22424">MKFFCVSNNVFYRYIYSGIIFLENLDASSILDLLIIVNEINLAELVMIIQSYLINKKELWLYPNFLPRLLSLIIFPTTRRCFEFSFKTRRFAIEETEFWDKATLRNCMPHIRYFQISKEDVWNKIKPYQRILEKNLWDDIISRFMKPNMLITSPFLPPRKNLSIAKFESIIRPPSSIITLQHAAEISS</sequence>
<name>A0A397W6P8_9GLOM</name>
<evidence type="ECO:0000313" key="2">
    <source>
        <dbReference type="Proteomes" id="UP000266673"/>
    </source>
</evidence>
<evidence type="ECO:0008006" key="3">
    <source>
        <dbReference type="Google" id="ProtNLM"/>
    </source>
</evidence>
<reference evidence="1 2" key="1">
    <citation type="submission" date="2018-06" db="EMBL/GenBank/DDBJ databases">
        <title>Comparative genomics reveals the genomic features of Rhizophagus irregularis, R. cerebriforme, R. diaphanum and Gigaspora rosea, and their symbiotic lifestyle signature.</title>
        <authorList>
            <person name="Morin E."/>
            <person name="San Clemente H."/>
            <person name="Chen E.C.H."/>
            <person name="De La Providencia I."/>
            <person name="Hainaut M."/>
            <person name="Kuo A."/>
            <person name="Kohler A."/>
            <person name="Murat C."/>
            <person name="Tang N."/>
            <person name="Roy S."/>
            <person name="Loubradou J."/>
            <person name="Henrissat B."/>
            <person name="Grigoriev I.V."/>
            <person name="Corradi N."/>
            <person name="Roux C."/>
            <person name="Martin F.M."/>
        </authorList>
    </citation>
    <scope>NUCLEOTIDE SEQUENCE [LARGE SCALE GENOMIC DNA]</scope>
    <source>
        <strain evidence="1 2">DAOM 194757</strain>
    </source>
</reference>
<comment type="caution">
    <text evidence="1">The sequence shown here is derived from an EMBL/GenBank/DDBJ whole genome shotgun (WGS) entry which is preliminary data.</text>
</comment>